<dbReference type="PROSITE" id="PS50004">
    <property type="entry name" value="C2"/>
    <property type="match status" value="1"/>
</dbReference>
<dbReference type="AlphaFoldDB" id="A0AAV7U0T2"/>
<evidence type="ECO:0000313" key="5">
    <source>
        <dbReference type="Proteomes" id="UP001066276"/>
    </source>
</evidence>
<dbReference type="InterPro" id="IPR035892">
    <property type="entry name" value="C2_domain_sf"/>
</dbReference>
<dbReference type="Proteomes" id="UP001066276">
    <property type="component" value="Chromosome 3_2"/>
</dbReference>
<feature type="compositionally biased region" description="Polar residues" evidence="2">
    <location>
        <begin position="245"/>
        <end position="256"/>
    </location>
</feature>
<dbReference type="Pfam" id="PF00168">
    <property type="entry name" value="C2"/>
    <property type="match status" value="1"/>
</dbReference>
<dbReference type="SUPFAM" id="SSF49562">
    <property type="entry name" value="C2 domain (Calcium/lipid-binding domain, CaLB)"/>
    <property type="match status" value="1"/>
</dbReference>
<dbReference type="Gene3D" id="2.60.40.150">
    <property type="entry name" value="C2 domain"/>
    <property type="match status" value="1"/>
</dbReference>
<accession>A0AAV7U0T2</accession>
<name>A0AAV7U0T2_PLEWA</name>
<dbReference type="EMBL" id="JANPWB010000006">
    <property type="protein sequence ID" value="KAJ1181352.1"/>
    <property type="molecule type" value="Genomic_DNA"/>
</dbReference>
<feature type="domain" description="C2" evidence="3">
    <location>
        <begin position="338"/>
        <end position="470"/>
    </location>
</feature>
<dbReference type="InterPro" id="IPR000008">
    <property type="entry name" value="C2_dom"/>
</dbReference>
<evidence type="ECO:0000313" key="4">
    <source>
        <dbReference type="EMBL" id="KAJ1181352.1"/>
    </source>
</evidence>
<evidence type="ECO:0000259" key="3">
    <source>
        <dbReference type="PROSITE" id="PS50004"/>
    </source>
</evidence>
<reference evidence="4" key="1">
    <citation type="journal article" date="2022" name="bioRxiv">
        <title>Sequencing and chromosome-scale assembly of the giantPleurodeles waltlgenome.</title>
        <authorList>
            <person name="Brown T."/>
            <person name="Elewa A."/>
            <person name="Iarovenko S."/>
            <person name="Subramanian E."/>
            <person name="Araus A.J."/>
            <person name="Petzold A."/>
            <person name="Susuki M."/>
            <person name="Suzuki K.-i.T."/>
            <person name="Hayashi T."/>
            <person name="Toyoda A."/>
            <person name="Oliveira C."/>
            <person name="Osipova E."/>
            <person name="Leigh N.D."/>
            <person name="Simon A."/>
            <person name="Yun M.H."/>
        </authorList>
    </citation>
    <scope>NUCLEOTIDE SEQUENCE</scope>
    <source>
        <strain evidence="4">20211129_DDA</strain>
        <tissue evidence="4">Liver</tissue>
    </source>
</reference>
<organism evidence="4 5">
    <name type="scientific">Pleurodeles waltl</name>
    <name type="common">Iberian ribbed newt</name>
    <dbReference type="NCBI Taxonomy" id="8319"/>
    <lineage>
        <taxon>Eukaryota</taxon>
        <taxon>Metazoa</taxon>
        <taxon>Chordata</taxon>
        <taxon>Craniata</taxon>
        <taxon>Vertebrata</taxon>
        <taxon>Euteleostomi</taxon>
        <taxon>Amphibia</taxon>
        <taxon>Batrachia</taxon>
        <taxon>Caudata</taxon>
        <taxon>Salamandroidea</taxon>
        <taxon>Salamandridae</taxon>
        <taxon>Pleurodelinae</taxon>
        <taxon>Pleurodeles</taxon>
    </lineage>
</organism>
<feature type="region of interest" description="Disordered" evidence="2">
    <location>
        <begin position="193"/>
        <end position="341"/>
    </location>
</feature>
<gene>
    <name evidence="4" type="ORF">NDU88_006560</name>
</gene>
<sequence length="1141" mass="128518">MAARTGATAAAPPMQRTRLKLEEKVLDFEFEVVNVQFNQLGCYMLQLTVENPLLEGSGAGVQLRINDGDMLYTSTGATEAIEQKDLNDIYAYERRRFNFTLPQGFCKNDKNHDVRLKIEVMRLRNASSKNGQKVGEAFFAIYPRTNQPRINLLAGKNEDLYRYGNIMALLRVRNEELAMHCGRLAYTVSFHEHRPPKARPPSALSIQTTPWPNLLNHRGKDGELTDRSTTSKIEVPASHLGPIVTQRQPTPATSCALTPEAKTKQPPAVREESPSPDPLLEARSPEPPQAVCSQQPSPEPVRTPRRRLPSDASFHLSTPGYSPEPDPNIHHHVTEEPSKENVSVSMSARGTVKHTWLVSPPGKEHISITLHGATNLPALADGAVPQPFAIVKSSSDEKKKRTVRGVTHSAALPTHSPNWEETFHLEIEEDDSQDEAVVLNVADSRTKELLVSYRVPVNFLQPFHHYHLELVQVLQTAPAGARLYATVVRQKSLIPHQSAFTYTALEVFLQSFEMPLKKAAGPITAVARIVPNYEAYREHLLHRTPGAGGILPTTVTFPKPSATPFEVPMASSLGQPQVSPAGLPSEQPTWNHSFLFQGRDGITLFSEGAALVLEYYLQAAVTDRSSWYLDRPLGFSLVPLTPPVYQKLQSENGQRGIQVEQLPVQGTYLRNTSDNTPSVSLILRLICSERPDLILTEESTRRLPALEPEIMAHLEKFNEPWVGSSRPNSVPDLPHLLGGEEEPVPRPQDTEEHVLDELRRDGISLPPHDALTAILPDYHLLYHKSPREREQVPGHIQPTGNTQNEDFRLQPLLLETGEHDYLGGYPTEQFQGDVVQHHQDKELENYRSAMQRMADDIIALRKRVASLEAENSQLRSDLSLHQDLGRTLLDDTDIDVMTKAEVADRIVSLKHKLASETQELRKLKDKVQQLQNELIRKNDREKELVLLKRAHQQQQAVLSKYQEKLSKTKVLEDTIKQQEKIIEKMERIMDNKLKEHNRGKKEAPSRKIGGTIEDTMQKEVHATILAENARLRGELDRVRFQPAPIILQQPPMPQDAFTDSEKLSLLAKLEKAQSRVQNLESQLEEAARKWGREKQDLLTKLSEQDHGFARTSTMILHDYPLKNGTDPLLNLRRHQKLNPLT</sequence>
<protein>
    <recommendedName>
        <fullName evidence="3">C2 domain-containing protein</fullName>
    </recommendedName>
</protein>
<feature type="compositionally biased region" description="Basic and acidic residues" evidence="2">
    <location>
        <begin position="327"/>
        <end position="339"/>
    </location>
</feature>
<proteinExistence type="predicted"/>
<dbReference type="InterPro" id="IPR039889">
    <property type="entry name" value="CCD33"/>
</dbReference>
<comment type="caution">
    <text evidence="4">The sequence shown here is derived from an EMBL/GenBank/DDBJ whole genome shotgun (WGS) entry which is preliminary data.</text>
</comment>
<evidence type="ECO:0000256" key="1">
    <source>
        <dbReference type="SAM" id="Coils"/>
    </source>
</evidence>
<dbReference type="PANTHER" id="PTHR21623">
    <property type="entry name" value="SPERIOLIN-BINDING FACTOR"/>
    <property type="match status" value="1"/>
</dbReference>
<dbReference type="PANTHER" id="PTHR21623:SF2">
    <property type="entry name" value="COILED-COIL DOMAIN-CONTAINING PROTEIN 33"/>
    <property type="match status" value="1"/>
</dbReference>
<evidence type="ECO:0000256" key="2">
    <source>
        <dbReference type="SAM" id="MobiDB-lite"/>
    </source>
</evidence>
<dbReference type="GO" id="GO:0005777">
    <property type="term" value="C:peroxisome"/>
    <property type="evidence" value="ECO:0007669"/>
    <property type="project" value="TreeGrafter"/>
</dbReference>
<feature type="coiled-coil region" evidence="1">
    <location>
        <begin position="968"/>
        <end position="1002"/>
    </location>
</feature>
<keyword evidence="1" id="KW-0175">Coiled coil</keyword>
<dbReference type="CDD" id="cd00030">
    <property type="entry name" value="C2"/>
    <property type="match status" value="1"/>
</dbReference>
<feature type="coiled-coil region" evidence="1">
    <location>
        <begin position="1062"/>
        <end position="1096"/>
    </location>
</feature>
<feature type="coiled-coil region" evidence="1">
    <location>
        <begin position="843"/>
        <end position="940"/>
    </location>
</feature>
<keyword evidence="5" id="KW-1185">Reference proteome</keyword>